<proteinExistence type="inferred from homology"/>
<protein>
    <submittedName>
        <fullName evidence="3">RNA-binding protein</fullName>
    </submittedName>
</protein>
<dbReference type="PROSITE" id="PS50126">
    <property type="entry name" value="S1"/>
    <property type="match status" value="1"/>
</dbReference>
<dbReference type="Proteomes" id="UP000029628">
    <property type="component" value="Unassembled WGS sequence"/>
</dbReference>
<organism evidence="3 4">
    <name type="scientific">Veillonella montpellierensis DNF00314</name>
    <dbReference type="NCBI Taxonomy" id="1401067"/>
    <lineage>
        <taxon>Bacteria</taxon>
        <taxon>Bacillati</taxon>
        <taxon>Bacillota</taxon>
        <taxon>Negativicutes</taxon>
        <taxon>Veillonellales</taxon>
        <taxon>Veillonellaceae</taxon>
        <taxon>Veillonella</taxon>
    </lineage>
</organism>
<dbReference type="Gene3D" id="1.10.10.10">
    <property type="entry name" value="Winged helix-like DNA-binding domain superfamily/Winged helix DNA-binding domain"/>
    <property type="match status" value="1"/>
</dbReference>
<evidence type="ECO:0000313" key="4">
    <source>
        <dbReference type="Proteomes" id="UP000029628"/>
    </source>
</evidence>
<comment type="caution">
    <text evidence="3">The sequence shown here is derived from an EMBL/GenBank/DDBJ whole genome shotgun (WGS) entry which is preliminary data.</text>
</comment>
<dbReference type="eggNOG" id="COG2996">
    <property type="taxonomic scope" value="Bacteria"/>
</dbReference>
<dbReference type="SUPFAM" id="SSF50249">
    <property type="entry name" value="Nucleic acid-binding proteins"/>
    <property type="match status" value="1"/>
</dbReference>
<dbReference type="InterPro" id="IPR039566">
    <property type="entry name" value="CvfB_S1_st"/>
</dbReference>
<dbReference type="EMBL" id="JRNT01000009">
    <property type="protein sequence ID" value="KGF47489.1"/>
    <property type="molecule type" value="Genomic_DNA"/>
</dbReference>
<dbReference type="SMART" id="SM00316">
    <property type="entry name" value="S1"/>
    <property type="match status" value="3"/>
</dbReference>
<sequence length="301" mass="33739">MASALLENTIATLQVLRTSEQGAFLDGKTGNTNDDILLHKDQQVHPVSIGDMVEVFLYKDPKGRLTASMRLPAMKIGQIGYTHVINTTNFGAFVEVGTERGIFMPHAEMRGRPQIGEKVWVRLYEDKSGRLAVSMDVDDAMRRASKPATEAEIGQTVQGAVYNITSDGAFFITPERWIAFLHRSEMIGSIKVGEMISARITFKRHDGRVNVSMRPVKEKALVTDGDTIMHYLYIRNGKMPYSDKSAADIINDTFHISKAAFKRALGHLMKEQKVVQKDGWTFLTEIGSNFLKETMTHRDTN</sequence>
<dbReference type="Gene3D" id="2.40.50.140">
    <property type="entry name" value="Nucleic acid-binding proteins"/>
    <property type="match status" value="2"/>
</dbReference>
<gene>
    <name evidence="3" type="ORF">HMPREF0872_04845</name>
</gene>
<accession>A0A096CQ81</accession>
<dbReference type="PANTHER" id="PTHR37296:SF1">
    <property type="entry name" value="CONSERVED VIRULENCE FACTOR B"/>
    <property type="match status" value="1"/>
</dbReference>
<dbReference type="Pfam" id="PF17783">
    <property type="entry name" value="WHD_CvfB"/>
    <property type="match status" value="1"/>
</dbReference>
<name>A0A096CQ81_9FIRM</name>
<evidence type="ECO:0000259" key="2">
    <source>
        <dbReference type="PROSITE" id="PS50126"/>
    </source>
</evidence>
<evidence type="ECO:0000256" key="1">
    <source>
        <dbReference type="PIRNR" id="PIRNR012524"/>
    </source>
</evidence>
<dbReference type="PANTHER" id="PTHR37296">
    <property type="entry name" value="CONSERVED VIRULENCE FACTOR B"/>
    <property type="match status" value="1"/>
</dbReference>
<dbReference type="InterPro" id="IPR014464">
    <property type="entry name" value="CvfB_fam"/>
</dbReference>
<keyword evidence="4" id="KW-1185">Reference proteome</keyword>
<dbReference type="Pfam" id="PF13509">
    <property type="entry name" value="S1_2"/>
    <property type="match status" value="2"/>
</dbReference>
<dbReference type="CDD" id="cd00164">
    <property type="entry name" value="S1_like"/>
    <property type="match status" value="1"/>
</dbReference>
<dbReference type="InterPro" id="IPR003029">
    <property type="entry name" value="S1_domain"/>
</dbReference>
<reference evidence="3 4" key="1">
    <citation type="submission" date="2014-07" db="EMBL/GenBank/DDBJ databases">
        <authorList>
            <person name="McCorrison J."/>
            <person name="Sanka R."/>
            <person name="Torralba M."/>
            <person name="Gillis M."/>
            <person name="Haft D.H."/>
            <person name="Methe B."/>
            <person name="Sutton G."/>
            <person name="Nelson K.E."/>
        </authorList>
    </citation>
    <scope>NUCLEOTIDE SEQUENCE [LARGE SCALE GENOMIC DNA]</scope>
    <source>
        <strain evidence="3 4">DNF00314</strain>
    </source>
</reference>
<dbReference type="PIRSF" id="PIRSF012524">
    <property type="entry name" value="YitL_S1"/>
    <property type="match status" value="1"/>
</dbReference>
<dbReference type="AlphaFoldDB" id="A0A096CQ81"/>
<dbReference type="Pfam" id="PF21543">
    <property type="entry name" value="CvfB_2nd"/>
    <property type="match status" value="1"/>
</dbReference>
<comment type="similarity">
    <text evidence="1">Belongs to the CvfB family.</text>
</comment>
<dbReference type="InterPro" id="IPR012340">
    <property type="entry name" value="NA-bd_OB-fold"/>
</dbReference>
<dbReference type="RefSeq" id="WP_038152446.1">
    <property type="nucleotide sequence ID" value="NZ_JRNT01000009.1"/>
</dbReference>
<dbReference type="InterPro" id="IPR040764">
    <property type="entry name" value="CvfB_WH"/>
</dbReference>
<feature type="domain" description="S1 motif" evidence="2">
    <location>
        <begin position="154"/>
        <end position="214"/>
    </location>
</feature>
<evidence type="ECO:0000313" key="3">
    <source>
        <dbReference type="EMBL" id="KGF47489.1"/>
    </source>
</evidence>
<dbReference type="GO" id="GO:0003676">
    <property type="term" value="F:nucleic acid binding"/>
    <property type="evidence" value="ECO:0007669"/>
    <property type="project" value="InterPro"/>
</dbReference>
<dbReference type="InterPro" id="IPR036388">
    <property type="entry name" value="WH-like_DNA-bd_sf"/>
</dbReference>
<dbReference type="InterPro" id="IPR048587">
    <property type="entry name" value="CvfB_S1_3rd"/>
</dbReference>